<dbReference type="AlphaFoldDB" id="A0A644YLR0"/>
<dbReference type="Gene3D" id="2.170.130.10">
    <property type="entry name" value="TonB-dependent receptor, plug domain"/>
    <property type="match status" value="1"/>
</dbReference>
<sequence length="803" mass="91144">MKTIKLVLMLYLFSFTLFGENDSLFHTVSQRFDKYQLLVPIEKIYVHQDRTQYVAGEKIWFKVYLSSSNDKQASSKVVYVELIDGKNRRVIESKWKLVNGLASGSIQLPDTLPRGLYQLRSYTQWMQNFDQEGFFKREIRISSQYVDSLETKLDSVPPCQITFFPEGGNLITSIPSKVAFLITDQQGRGLDASGIIMDSEGNEVRRFQTIHQGHGFFYFQPDSGKRYIAYLDGLTLSKDLPHANSNGIVLEAKKLNGKLRITLRHNIDIKGFQSPLHLSVHKEGVIWLNAYANINEKISIVDIPDEKLPEGIFTITIYDDKFHVYCERLAFVNYPEPLKIGLNTDKVEYGTRKKVVAKIEVRDKKGNIQTGNFSLAVVKSNLDNLQERNNFYTYYFLQSELKGRIENPAFYFEKRDSSAIAYLDLLLLTHGWRRYDFNKIVSLEKSEFHYPIEESLSFSGKIHQLNKNQKMDEIKLTALFRHDSINEVVYGQPGPTGSFMFTNYDFCDTAEVILSAQDFKQRQLDISIVNHKYPEANFFVYENVTSLNDIDSLNVELMGSIPQSPMEGIDKVVHKIHEVKVTAKTKKKDPRRLHNEAFNIATYEVSRNFSYTSTGGVGEGFAGALGILQFLPKKRVNDSVLREISKGGKALSGGSGPIFVLDGNRVGAEVLKSLPAQMIERVEVLAPSSAMIYGSGGGGGYAFFTRTNVSSVAEIKTVSYKFPGYSQSKEFYSPDYTSVNSDYFISDHRNTLYWQPNITLNDEGKAEISFFTSDDLGMFLIHCEGRTEEGMIGVLQSQLIVNQ</sequence>
<dbReference type="InterPro" id="IPR037066">
    <property type="entry name" value="Plug_dom_sf"/>
</dbReference>
<evidence type="ECO:0008006" key="2">
    <source>
        <dbReference type="Google" id="ProtNLM"/>
    </source>
</evidence>
<name>A0A644YLR0_9ZZZZ</name>
<evidence type="ECO:0000313" key="1">
    <source>
        <dbReference type="EMBL" id="MPM27423.1"/>
    </source>
</evidence>
<dbReference type="EMBL" id="VSSQ01004990">
    <property type="protein sequence ID" value="MPM27423.1"/>
    <property type="molecule type" value="Genomic_DNA"/>
</dbReference>
<accession>A0A644YLR0</accession>
<dbReference type="SUPFAM" id="SSF56935">
    <property type="entry name" value="Porins"/>
    <property type="match status" value="1"/>
</dbReference>
<dbReference type="Gene3D" id="2.60.40.1930">
    <property type="match status" value="1"/>
</dbReference>
<organism evidence="1">
    <name type="scientific">bioreactor metagenome</name>
    <dbReference type="NCBI Taxonomy" id="1076179"/>
    <lineage>
        <taxon>unclassified sequences</taxon>
        <taxon>metagenomes</taxon>
        <taxon>ecological metagenomes</taxon>
    </lineage>
</organism>
<reference evidence="1" key="1">
    <citation type="submission" date="2019-08" db="EMBL/GenBank/DDBJ databases">
        <authorList>
            <person name="Kucharzyk K."/>
            <person name="Murdoch R.W."/>
            <person name="Higgins S."/>
            <person name="Loffler F."/>
        </authorList>
    </citation>
    <scope>NUCLEOTIDE SEQUENCE</scope>
</reference>
<proteinExistence type="predicted"/>
<gene>
    <name evidence="1" type="ORF">SDC9_73934</name>
</gene>
<comment type="caution">
    <text evidence="1">The sequence shown here is derived from an EMBL/GenBank/DDBJ whole genome shotgun (WGS) entry which is preliminary data.</text>
</comment>
<protein>
    <recommendedName>
        <fullName evidence="2">TonB-dependent receptor plug domain-containing protein</fullName>
    </recommendedName>
</protein>